<geneLocation type="plasmid" evidence="2 3">
    <name>pSTERM01</name>
</geneLocation>
<dbReference type="CDD" id="cd02042">
    <property type="entry name" value="ParAB_family"/>
    <property type="match status" value="1"/>
</dbReference>
<dbReference type="Proteomes" id="UP000000845">
    <property type="component" value="Plasmid pSTERM01"/>
</dbReference>
<dbReference type="HOGENOM" id="CLU_037612_1_3_0"/>
<dbReference type="Gene3D" id="3.40.50.300">
    <property type="entry name" value="P-loop containing nucleotide triphosphate hydrolases"/>
    <property type="match status" value="1"/>
</dbReference>
<reference evidence="2 3" key="1">
    <citation type="journal article" date="2010" name="Stand. Genomic Sci.">
        <title>Complete genome sequence of Sebaldella termitidis type strain (NCTC 11300).</title>
        <authorList>
            <person name="Harmon-Smith M."/>
            <person name="Celia L."/>
            <person name="Chertkov O."/>
            <person name="Lapidus A."/>
            <person name="Copeland A."/>
            <person name="Glavina Del Rio T."/>
            <person name="Nolan M."/>
            <person name="Lucas S."/>
            <person name="Tice H."/>
            <person name="Cheng J.F."/>
            <person name="Han C."/>
            <person name="Detter J.C."/>
            <person name="Bruce D."/>
            <person name="Goodwin L."/>
            <person name="Pitluck S."/>
            <person name="Pati A."/>
            <person name="Liolios K."/>
            <person name="Ivanova N."/>
            <person name="Mavromatis K."/>
            <person name="Mikhailova N."/>
            <person name="Chen A."/>
            <person name="Palaniappan K."/>
            <person name="Land M."/>
            <person name="Hauser L."/>
            <person name="Chang Y.J."/>
            <person name="Jeffries C.D."/>
            <person name="Brettin T."/>
            <person name="Goker M."/>
            <person name="Beck B."/>
            <person name="Bristow J."/>
            <person name="Eisen J.A."/>
            <person name="Markowitz V."/>
            <person name="Hugenholtz P."/>
            <person name="Kyrpides N.C."/>
            <person name="Klenk H.P."/>
            <person name="Chen F."/>
        </authorList>
    </citation>
    <scope>NUCLEOTIDE SEQUENCE [LARGE SCALE GENOMIC DNA]</scope>
    <source>
        <strain evidence="3">ATCC 33386 / NCTC 11300</strain>
        <plasmid evidence="3">Plasmid pSTERM01</plasmid>
    </source>
</reference>
<accession>D1ARZ4</accession>
<keyword evidence="3" id="KW-1185">Reference proteome</keyword>
<evidence type="ECO:0000259" key="1">
    <source>
        <dbReference type="Pfam" id="PF13614"/>
    </source>
</evidence>
<protein>
    <submittedName>
        <fullName evidence="2">Cobyrinic acid ac-diamide synthase</fullName>
    </submittedName>
</protein>
<gene>
    <name evidence="2" type="ORF">Sterm_4149</name>
</gene>
<dbReference type="SUPFAM" id="SSF52540">
    <property type="entry name" value="P-loop containing nucleoside triphosphate hydrolases"/>
    <property type="match status" value="1"/>
</dbReference>
<name>D1ARZ4_SEBTE</name>
<evidence type="ECO:0000313" key="3">
    <source>
        <dbReference type="Proteomes" id="UP000000845"/>
    </source>
</evidence>
<dbReference type="PIRSF" id="PIRSF009320">
    <property type="entry name" value="Nuc_binding_HP_1000"/>
    <property type="match status" value="1"/>
</dbReference>
<dbReference type="EMBL" id="CP001740">
    <property type="protein sequence ID" value="ACZ10981.1"/>
    <property type="molecule type" value="Genomic_DNA"/>
</dbReference>
<keyword evidence="2" id="KW-0614">Plasmid</keyword>
<dbReference type="InterPro" id="IPR050678">
    <property type="entry name" value="DNA_Partitioning_ATPase"/>
</dbReference>
<dbReference type="InterPro" id="IPR027417">
    <property type="entry name" value="P-loop_NTPase"/>
</dbReference>
<dbReference type="AlphaFoldDB" id="D1ARZ4"/>
<dbReference type="PANTHER" id="PTHR13696">
    <property type="entry name" value="P-LOOP CONTAINING NUCLEOSIDE TRIPHOSPHATE HYDROLASE"/>
    <property type="match status" value="1"/>
</dbReference>
<sequence>MKILSFVNPKGGAAKTVSAITFAYALVKRGKKVLLIDSDPRSSIQVHLKINNEHNLVKLILKQYNDVIVTDFDNYITKKNGLDIIISSEELINLNSYFVLEKKDNQAIYSCIENLLYLFEDYDYVIFDTEGTVNDFNSAILNCTDYIFTPSRASNVDLKGVIDLLDTYDIAKKKNKKLEIRKIFLVCVKERTKAYKEAKEDFENYFSNKSQYNYTESNIRDDQNIVNAMNNGLDIINYKNSSNAAIDYRNLADEFLEEEAEREW</sequence>
<dbReference type="PANTHER" id="PTHR13696:SF99">
    <property type="entry name" value="COBYRINIC ACID AC-DIAMIDE SYNTHASE"/>
    <property type="match status" value="1"/>
</dbReference>
<proteinExistence type="predicted"/>
<dbReference type="InterPro" id="IPR025669">
    <property type="entry name" value="AAA_dom"/>
</dbReference>
<dbReference type="Pfam" id="PF13614">
    <property type="entry name" value="AAA_31"/>
    <property type="match status" value="1"/>
</dbReference>
<dbReference type="RefSeq" id="WP_012863556.1">
    <property type="nucleotide sequence ID" value="NC_013518.1"/>
</dbReference>
<evidence type="ECO:0000313" key="2">
    <source>
        <dbReference type="EMBL" id="ACZ10981.1"/>
    </source>
</evidence>
<organism evidence="2 3">
    <name type="scientific">Sebaldella termitidis (strain ATCC 33386 / NCTC 11300)</name>
    <dbReference type="NCBI Taxonomy" id="526218"/>
    <lineage>
        <taxon>Bacteria</taxon>
        <taxon>Fusobacteriati</taxon>
        <taxon>Fusobacteriota</taxon>
        <taxon>Fusobacteriia</taxon>
        <taxon>Fusobacteriales</taxon>
        <taxon>Leptotrichiaceae</taxon>
        <taxon>Sebaldella</taxon>
    </lineage>
</organism>
<dbReference type="KEGG" id="str:Sterm_4149"/>
<feature type="domain" description="AAA" evidence="1">
    <location>
        <begin position="1"/>
        <end position="180"/>
    </location>
</feature>